<protein>
    <recommendedName>
        <fullName evidence="11">U2A'/phosphoprotein 32 family A C-terminal domain-containing protein</fullName>
    </recommendedName>
</protein>
<dbReference type="InterPro" id="IPR008978">
    <property type="entry name" value="HSP20-like_chaperone"/>
</dbReference>
<dbReference type="PANTHER" id="PTHR18849:SF0">
    <property type="entry name" value="CILIA- AND FLAGELLA-ASSOCIATED PROTEIN 410-RELATED"/>
    <property type="match status" value="1"/>
</dbReference>
<evidence type="ECO:0000256" key="4">
    <source>
        <dbReference type="ARBA" id="ARBA00022614"/>
    </source>
</evidence>
<proteinExistence type="inferred from homology"/>
<keyword evidence="8" id="KW-0966">Cell projection</keyword>
<feature type="compositionally biased region" description="Basic and acidic residues" evidence="10">
    <location>
        <begin position="204"/>
        <end position="217"/>
    </location>
</feature>
<dbReference type="Proteomes" id="UP000318571">
    <property type="component" value="Chromosome 7"/>
</dbReference>
<evidence type="ECO:0000313" key="12">
    <source>
        <dbReference type="EMBL" id="TRY72524.1"/>
    </source>
</evidence>
<dbReference type="GO" id="GO:0005929">
    <property type="term" value="C:cilium"/>
    <property type="evidence" value="ECO:0007669"/>
    <property type="project" value="UniProtKB-SubCell"/>
</dbReference>
<keyword evidence="6" id="KW-0175">Coiled coil</keyword>
<feature type="compositionally biased region" description="Polar residues" evidence="10">
    <location>
        <begin position="413"/>
        <end position="432"/>
    </location>
</feature>
<evidence type="ECO:0000256" key="7">
    <source>
        <dbReference type="ARBA" id="ARBA00023069"/>
    </source>
</evidence>
<keyword evidence="7" id="KW-0969">Cilium</keyword>
<dbReference type="SUPFAM" id="SSF52058">
    <property type="entry name" value="L domain-like"/>
    <property type="match status" value="1"/>
</dbReference>
<evidence type="ECO:0000256" key="10">
    <source>
        <dbReference type="SAM" id="MobiDB-lite"/>
    </source>
</evidence>
<dbReference type="InterPro" id="IPR032675">
    <property type="entry name" value="LRR_dom_sf"/>
</dbReference>
<feature type="domain" description="U2A'/phosphoprotein 32 family A C-terminal" evidence="11">
    <location>
        <begin position="53"/>
        <end position="71"/>
    </location>
</feature>
<dbReference type="Gene3D" id="3.80.10.10">
    <property type="entry name" value="Ribonuclease Inhibitor"/>
    <property type="match status" value="1"/>
</dbReference>
<dbReference type="PANTHER" id="PTHR18849">
    <property type="entry name" value="LEUCINE RICH REPEAT PROTEIN"/>
    <property type="match status" value="1"/>
</dbReference>
<keyword evidence="3" id="KW-0963">Cytoplasm</keyword>
<dbReference type="Pfam" id="PF14580">
    <property type="entry name" value="LRR_9"/>
    <property type="match status" value="1"/>
</dbReference>
<dbReference type="OrthoDB" id="10250990at2759"/>
<dbReference type="GO" id="GO:0005737">
    <property type="term" value="C:cytoplasm"/>
    <property type="evidence" value="ECO:0007669"/>
    <property type="project" value="UniProtKB-SubCell"/>
</dbReference>
<evidence type="ECO:0000256" key="2">
    <source>
        <dbReference type="ARBA" id="ARBA00004496"/>
    </source>
</evidence>
<keyword evidence="4" id="KW-0433">Leucine-rich repeat</keyword>
<evidence type="ECO:0000256" key="8">
    <source>
        <dbReference type="ARBA" id="ARBA00023273"/>
    </source>
</evidence>
<dbReference type="AlphaFoldDB" id="A0A553P4B0"/>
<gene>
    <name evidence="12" type="ORF">TCAL_10509</name>
</gene>
<reference evidence="12 13" key="1">
    <citation type="journal article" date="2018" name="Nat. Ecol. Evol.">
        <title>Genomic signatures of mitonuclear coevolution across populations of Tigriopus californicus.</title>
        <authorList>
            <person name="Barreto F.S."/>
            <person name="Watson E.T."/>
            <person name="Lima T.G."/>
            <person name="Willett C.S."/>
            <person name="Edmands S."/>
            <person name="Li W."/>
            <person name="Burton R.S."/>
        </authorList>
    </citation>
    <scope>NUCLEOTIDE SEQUENCE [LARGE SCALE GENOMIC DNA]</scope>
    <source>
        <strain evidence="12 13">San Diego</strain>
    </source>
</reference>
<feature type="region of interest" description="Disordered" evidence="10">
    <location>
        <begin position="406"/>
        <end position="469"/>
    </location>
</feature>
<evidence type="ECO:0000256" key="5">
    <source>
        <dbReference type="ARBA" id="ARBA00022737"/>
    </source>
</evidence>
<dbReference type="InterPro" id="IPR001611">
    <property type="entry name" value="Leu-rich_rpt"/>
</dbReference>
<keyword evidence="5" id="KW-0677">Repeat</keyword>
<dbReference type="FunFam" id="3.80.10.10:FF:000052">
    <property type="entry name" value="Leucine rich repeat containing 6"/>
    <property type="match status" value="1"/>
</dbReference>
<comment type="similarity">
    <text evidence="9">Belongs to the tilB family.</text>
</comment>
<organism evidence="12 13">
    <name type="scientific">Tigriopus californicus</name>
    <name type="common">Marine copepod</name>
    <dbReference type="NCBI Taxonomy" id="6832"/>
    <lineage>
        <taxon>Eukaryota</taxon>
        <taxon>Metazoa</taxon>
        <taxon>Ecdysozoa</taxon>
        <taxon>Arthropoda</taxon>
        <taxon>Crustacea</taxon>
        <taxon>Multicrustacea</taxon>
        <taxon>Hexanauplia</taxon>
        <taxon>Copepoda</taxon>
        <taxon>Harpacticoida</taxon>
        <taxon>Harpacticidae</taxon>
        <taxon>Tigriopus</taxon>
    </lineage>
</organism>
<feature type="domain" description="U2A'/phosphoprotein 32 family A C-terminal" evidence="11">
    <location>
        <begin position="147"/>
        <end position="165"/>
    </location>
</feature>
<name>A0A553P4B0_TIGCA</name>
<evidence type="ECO:0000256" key="6">
    <source>
        <dbReference type="ARBA" id="ARBA00023054"/>
    </source>
</evidence>
<accession>A0A553P4B0</accession>
<comment type="caution">
    <text evidence="12">The sequence shown here is derived from an EMBL/GenBank/DDBJ whole genome shotgun (WGS) entry which is preliminary data.</text>
</comment>
<sequence length="469" mass="55018">MAEEETHCEKRMTIQVGGGNRITDDLLVRRAEHNDGHLTNLEEISLHQQHLEKLDYIHRVCAKLKQLHLQDNCIGKIENLKRLKSLEYLNMAMNNVELIENLERCESLTKLDLTLNFIADLVQSVDNLRTNIRLQELTLMGNPCTEYQGYREYVIATLPQLKTLDGRDINKSERIQAQQRLSILEKQIREAQVSYFEKREREKHDIQRELEETRAQYEDPNLDSSTRRARSSSGGSQSSDKFCFHSSHELTFYFDVFISVGGFRFFQSQSRHAPEFRQEISRKVFEFQKEDEINRDPFFHEDSQARKANGLPKRYFDDHLKPLNINQAKLEFVFDDSDWNFIKVELHLYKHLSTSDIQVDIEPQYLRVTLWQKRVFQLRLCEEVRCDSSLVQRSQTTGHLMISMPRVNPLPRTISTQPQSNAEDSQTDQKNSPLLEVSNATRVDYTRIVEPEDPYQDVPDLEPMTHEGD</sequence>
<dbReference type="PROSITE" id="PS51450">
    <property type="entry name" value="LRR"/>
    <property type="match status" value="2"/>
</dbReference>
<feature type="region of interest" description="Disordered" evidence="10">
    <location>
        <begin position="204"/>
        <end position="239"/>
    </location>
</feature>
<evidence type="ECO:0000256" key="3">
    <source>
        <dbReference type="ARBA" id="ARBA00022490"/>
    </source>
</evidence>
<dbReference type="SMART" id="SM00446">
    <property type="entry name" value="LRRcap"/>
    <property type="match status" value="2"/>
</dbReference>
<dbReference type="Pfam" id="PF23602">
    <property type="entry name" value="CS_DNAAF11_C"/>
    <property type="match status" value="1"/>
</dbReference>
<evidence type="ECO:0000259" key="11">
    <source>
        <dbReference type="SMART" id="SM00446"/>
    </source>
</evidence>
<evidence type="ECO:0000313" key="13">
    <source>
        <dbReference type="Proteomes" id="UP000318571"/>
    </source>
</evidence>
<dbReference type="SUPFAM" id="SSF49764">
    <property type="entry name" value="HSP20-like chaperones"/>
    <property type="match status" value="1"/>
</dbReference>
<dbReference type="STRING" id="6832.A0A553P4B0"/>
<dbReference type="OMA" id="WREYLIT"/>
<dbReference type="InterPro" id="IPR003603">
    <property type="entry name" value="U2A'_phosphoprotein32A_C"/>
</dbReference>
<comment type="subcellular location">
    <subcellularLocation>
        <location evidence="1">Cell projection</location>
        <location evidence="1">Cilium</location>
    </subcellularLocation>
    <subcellularLocation>
        <location evidence="2">Cytoplasm</location>
    </subcellularLocation>
</comment>
<dbReference type="EMBL" id="VCGU01000008">
    <property type="protein sequence ID" value="TRY72524.1"/>
    <property type="molecule type" value="Genomic_DNA"/>
</dbReference>
<keyword evidence="13" id="KW-1185">Reference proteome</keyword>
<dbReference type="InterPro" id="IPR056496">
    <property type="entry name" value="CS_DNAAF11_C"/>
</dbReference>
<evidence type="ECO:0000256" key="1">
    <source>
        <dbReference type="ARBA" id="ARBA00004138"/>
    </source>
</evidence>
<evidence type="ECO:0000256" key="9">
    <source>
        <dbReference type="ARBA" id="ARBA00049982"/>
    </source>
</evidence>